<comment type="caution">
    <text evidence="1">The sequence shown here is derived from an EMBL/GenBank/DDBJ whole genome shotgun (WGS) entry which is preliminary data.</text>
</comment>
<dbReference type="InterPro" id="IPR028974">
    <property type="entry name" value="TSP_type-3_rpt"/>
</dbReference>
<keyword evidence="2" id="KW-1185">Reference proteome</keyword>
<dbReference type="RefSeq" id="WP_376886077.1">
    <property type="nucleotide sequence ID" value="NZ_JBHUHR010000029.1"/>
</dbReference>
<dbReference type="Proteomes" id="UP001597361">
    <property type="component" value="Unassembled WGS sequence"/>
</dbReference>
<dbReference type="NCBIfam" id="TIGR04131">
    <property type="entry name" value="Bac_Flav_CTERM"/>
    <property type="match status" value="1"/>
</dbReference>
<evidence type="ECO:0000313" key="1">
    <source>
        <dbReference type="EMBL" id="MFD2035242.1"/>
    </source>
</evidence>
<sequence>MKNFIKLFLGISTSFFITGDLFSQSLTLVRDAKLSLNQEDVVLSAPSVKLLDRSQIIEAEKVKLRKDSYIQLLSPDALLKTRVLKNGEKAFIQVGIGSKADIVIVNRSTSGAFSIGMETLSEAESLPFFWKVSSLNDGGADGIVDLQFSWNKNSEPLDFHLKSLMSREGVDWLMEYDQEIQDTTVYLKSFSFKESTPIAFTISTNRLDSDEDGVPDIIEIREGTDPKDPNDYLDTDGDKVPDYIENIQNTNPLDPISYLDSNQDGVSDYVRDRSPIMFINLSNVQIPWGFSGIDTVLPDSLIAVLGSGKIINMNIIWDKSNLDIFKRGVYDVSGNFELSPGLFDAYQIPSNIQVEVLPKPAPEDIHLSNNVFDAEKSGNEVVIGSFTVLDPFDDQHNTQLSGLAFDNVYFEIRDGVLFWSPEDRADGDTRFRILVSVQDRDGNILEKEFTIIRNRMSVSDIEIVNTFTPNGDGMNDTWGVRELRFYTGVTLQVFERSGERVFYTQNPDVRWDGTFNNIELPVGTYYWTVKVGETGEIRRGILNLLRK</sequence>
<organism evidence="1 2">
    <name type="scientific">Belliella marina</name>
    <dbReference type="NCBI Taxonomy" id="1644146"/>
    <lineage>
        <taxon>Bacteria</taxon>
        <taxon>Pseudomonadati</taxon>
        <taxon>Bacteroidota</taxon>
        <taxon>Cytophagia</taxon>
        <taxon>Cytophagales</taxon>
        <taxon>Cyclobacteriaceae</taxon>
        <taxon>Belliella</taxon>
    </lineage>
</organism>
<dbReference type="SUPFAM" id="SSF103647">
    <property type="entry name" value="TSP type-3 repeat"/>
    <property type="match status" value="1"/>
</dbReference>
<proteinExistence type="predicted"/>
<dbReference type="EMBL" id="JBHUHR010000029">
    <property type="protein sequence ID" value="MFD2035242.1"/>
    <property type="molecule type" value="Genomic_DNA"/>
</dbReference>
<protein>
    <submittedName>
        <fullName evidence="1">Gliding motility-associated C-terminal domain-containing protein</fullName>
    </submittedName>
</protein>
<accession>A0ABW4VLK1</accession>
<gene>
    <name evidence="1" type="ORF">ACFSKL_10595</name>
</gene>
<dbReference type="Pfam" id="PF13585">
    <property type="entry name" value="CHU_C"/>
    <property type="match status" value="1"/>
</dbReference>
<evidence type="ECO:0000313" key="2">
    <source>
        <dbReference type="Proteomes" id="UP001597361"/>
    </source>
</evidence>
<dbReference type="InterPro" id="IPR026341">
    <property type="entry name" value="T9SS_type_B"/>
</dbReference>
<name>A0ABW4VLK1_9BACT</name>
<reference evidence="2" key="1">
    <citation type="journal article" date="2019" name="Int. J. Syst. Evol. Microbiol.">
        <title>The Global Catalogue of Microorganisms (GCM) 10K type strain sequencing project: providing services to taxonomists for standard genome sequencing and annotation.</title>
        <authorList>
            <consortium name="The Broad Institute Genomics Platform"/>
            <consortium name="The Broad Institute Genome Sequencing Center for Infectious Disease"/>
            <person name="Wu L."/>
            <person name="Ma J."/>
        </authorList>
    </citation>
    <scope>NUCLEOTIDE SEQUENCE [LARGE SCALE GENOMIC DNA]</scope>
    <source>
        <strain evidence="2">CGMCC 1.15180</strain>
    </source>
</reference>
<dbReference type="Gene3D" id="4.10.1080.10">
    <property type="entry name" value="TSP type-3 repeat"/>
    <property type="match status" value="1"/>
</dbReference>